<dbReference type="AlphaFoldDB" id="A0A178VJ12"/>
<reference evidence="2" key="1">
    <citation type="journal article" date="2016" name="Proc. Natl. Acad. Sci. U.S.A.">
        <title>Chromosome-level assembly of Arabidopsis thaliana Ler reveals the extent of translocation and inversion polymorphisms.</title>
        <authorList>
            <person name="Zapata L."/>
            <person name="Ding J."/>
            <person name="Willing E.M."/>
            <person name="Hartwig B."/>
            <person name="Bezdan D."/>
            <person name="Jiao W.B."/>
            <person name="Patel V."/>
            <person name="Velikkakam James G."/>
            <person name="Koornneef M."/>
            <person name="Ossowski S."/>
            <person name="Schneeberger K."/>
        </authorList>
    </citation>
    <scope>NUCLEOTIDE SEQUENCE [LARGE SCALE GENOMIC DNA]</scope>
    <source>
        <strain evidence="2">cv. Landsberg erecta</strain>
    </source>
</reference>
<dbReference type="EMBL" id="LUHQ01000003">
    <property type="protein sequence ID" value="OAP05305.1"/>
    <property type="molecule type" value="Genomic_DNA"/>
</dbReference>
<proteinExistence type="predicted"/>
<dbReference type="Proteomes" id="UP000078284">
    <property type="component" value="Chromosome 3"/>
</dbReference>
<name>A0A178VJ12_ARATH</name>
<comment type="caution">
    <text evidence="1">The sequence shown here is derived from an EMBL/GenBank/DDBJ whole genome shotgun (WGS) entry which is preliminary data.</text>
</comment>
<gene>
    <name evidence="1" type="ordered locus">AXX17_At3g32850</name>
</gene>
<accession>A0A178VJ12</accession>
<sequence length="68" mass="8208">MEKCWIHGFSDFILLATEKLSTERRRFVKIFKNNREFQFRHIIPNAPTKCLLLFLTENFCFSYKSQSS</sequence>
<evidence type="ECO:0000313" key="2">
    <source>
        <dbReference type="Proteomes" id="UP000078284"/>
    </source>
</evidence>
<evidence type="ECO:0000313" key="1">
    <source>
        <dbReference type="EMBL" id="OAP05305.1"/>
    </source>
</evidence>
<protein>
    <submittedName>
        <fullName evidence="1">Uncharacterized protein</fullName>
    </submittedName>
</protein>
<organism evidence="1 2">
    <name type="scientific">Arabidopsis thaliana</name>
    <name type="common">Mouse-ear cress</name>
    <dbReference type="NCBI Taxonomy" id="3702"/>
    <lineage>
        <taxon>Eukaryota</taxon>
        <taxon>Viridiplantae</taxon>
        <taxon>Streptophyta</taxon>
        <taxon>Embryophyta</taxon>
        <taxon>Tracheophyta</taxon>
        <taxon>Spermatophyta</taxon>
        <taxon>Magnoliopsida</taxon>
        <taxon>eudicotyledons</taxon>
        <taxon>Gunneridae</taxon>
        <taxon>Pentapetalae</taxon>
        <taxon>rosids</taxon>
        <taxon>malvids</taxon>
        <taxon>Brassicales</taxon>
        <taxon>Brassicaceae</taxon>
        <taxon>Camelineae</taxon>
        <taxon>Arabidopsis</taxon>
    </lineage>
</organism>